<evidence type="ECO:0000256" key="3">
    <source>
        <dbReference type="ARBA" id="ARBA00022723"/>
    </source>
</evidence>
<dbReference type="InterPro" id="IPR017900">
    <property type="entry name" value="4Fe4S_Fe_S_CS"/>
</dbReference>
<dbReference type="Pfam" id="PF13237">
    <property type="entry name" value="Fer4_10"/>
    <property type="match status" value="1"/>
</dbReference>
<keyword evidence="2" id="KW-0004">4Fe-4S</keyword>
<evidence type="ECO:0000256" key="7">
    <source>
        <dbReference type="ARBA" id="ARBA00023014"/>
    </source>
</evidence>
<proteinExistence type="predicted"/>
<keyword evidence="3" id="KW-0479">Metal-binding</keyword>
<sequence>MPIKEDFCKGDKKPIGKIMYNDGENFHWIWPSQAGEPGNDWDASKDEKVLADYKKRGEKMEKLGITGTMVANDWDVCVADGACIEACPVQIFQWYRTDKDISGIDAVKDKTEWPGAGTTEKEERLDFTDKADAIREHDCIWCMACVSVCPPLAVLVDQGNMEFHEKASGTYQKLGSGQANPHSDHAAPPSKGIV</sequence>
<dbReference type="InterPro" id="IPR017896">
    <property type="entry name" value="4Fe4S_Fe-S-bd"/>
</dbReference>
<evidence type="ECO:0000256" key="6">
    <source>
        <dbReference type="ARBA" id="ARBA00023004"/>
    </source>
</evidence>
<dbReference type="GO" id="GO:0051539">
    <property type="term" value="F:4 iron, 4 sulfur cluster binding"/>
    <property type="evidence" value="ECO:0007669"/>
    <property type="project" value="UniProtKB-KW"/>
</dbReference>
<dbReference type="PROSITE" id="PS51379">
    <property type="entry name" value="4FE4S_FER_2"/>
    <property type="match status" value="2"/>
</dbReference>
<dbReference type="GO" id="GO:0016491">
    <property type="term" value="F:oxidoreductase activity"/>
    <property type="evidence" value="ECO:0007669"/>
    <property type="project" value="UniProtKB-ARBA"/>
</dbReference>
<dbReference type="PANTHER" id="PTHR43687:SF6">
    <property type="entry name" value="L-ASPARTATE SEMIALDEHYDE SULFURTRANSFERASE IRON-SULFUR SUBUNIT"/>
    <property type="match status" value="1"/>
</dbReference>
<keyword evidence="6" id="KW-0408">Iron</keyword>
<feature type="domain" description="4Fe-4S ferredoxin-type" evidence="9">
    <location>
        <begin position="130"/>
        <end position="159"/>
    </location>
</feature>
<evidence type="ECO:0000256" key="2">
    <source>
        <dbReference type="ARBA" id="ARBA00022485"/>
    </source>
</evidence>
<protein>
    <submittedName>
        <fullName evidence="10">Ferredoxin</fullName>
    </submittedName>
</protein>
<feature type="region of interest" description="Disordered" evidence="8">
    <location>
        <begin position="172"/>
        <end position="194"/>
    </location>
</feature>
<dbReference type="SUPFAM" id="SSF54862">
    <property type="entry name" value="4Fe-4S ferredoxins"/>
    <property type="match status" value="1"/>
</dbReference>
<dbReference type="InterPro" id="IPR050572">
    <property type="entry name" value="Fe-S_Ferredoxin"/>
</dbReference>
<keyword evidence="5" id="KW-0249">Electron transport</keyword>
<dbReference type="GO" id="GO:0046872">
    <property type="term" value="F:metal ion binding"/>
    <property type="evidence" value="ECO:0007669"/>
    <property type="project" value="UniProtKB-KW"/>
</dbReference>
<dbReference type="PANTHER" id="PTHR43687">
    <property type="entry name" value="ADENYLYLSULFATE REDUCTASE, BETA SUBUNIT"/>
    <property type="match status" value="1"/>
</dbReference>
<dbReference type="Gene3D" id="3.30.70.20">
    <property type="match status" value="1"/>
</dbReference>
<keyword evidence="4" id="KW-0677">Repeat</keyword>
<feature type="compositionally biased region" description="Polar residues" evidence="8">
    <location>
        <begin position="172"/>
        <end position="181"/>
    </location>
</feature>
<accession>A0A075H0R4</accession>
<name>A0A075H0R4_9ARCH</name>
<keyword evidence="7" id="KW-0411">Iron-sulfur</keyword>
<evidence type="ECO:0000256" key="5">
    <source>
        <dbReference type="ARBA" id="ARBA00022982"/>
    </source>
</evidence>
<feature type="domain" description="4Fe-4S ferredoxin-type" evidence="9">
    <location>
        <begin position="67"/>
        <end position="97"/>
    </location>
</feature>
<keyword evidence="1" id="KW-0813">Transport</keyword>
<evidence type="ECO:0000256" key="1">
    <source>
        <dbReference type="ARBA" id="ARBA00022448"/>
    </source>
</evidence>
<organism evidence="10">
    <name type="scientific">uncultured marine thaumarchaeote KM3_204_F10</name>
    <dbReference type="NCBI Taxonomy" id="1456098"/>
    <lineage>
        <taxon>Archaea</taxon>
        <taxon>Nitrososphaerota</taxon>
        <taxon>environmental samples</taxon>
    </lineage>
</organism>
<dbReference type="EMBL" id="KF900806">
    <property type="protein sequence ID" value="AIF07543.1"/>
    <property type="molecule type" value="Genomic_DNA"/>
</dbReference>
<evidence type="ECO:0000259" key="9">
    <source>
        <dbReference type="PROSITE" id="PS51379"/>
    </source>
</evidence>
<dbReference type="AlphaFoldDB" id="A0A075H0R4"/>
<evidence type="ECO:0000256" key="4">
    <source>
        <dbReference type="ARBA" id="ARBA00022737"/>
    </source>
</evidence>
<dbReference type="PROSITE" id="PS00198">
    <property type="entry name" value="4FE4S_FER_1"/>
    <property type="match status" value="1"/>
</dbReference>
<reference evidence="10" key="1">
    <citation type="journal article" date="2014" name="Genome Biol. Evol.">
        <title>Pangenome evidence for extensive interdomain horizontal transfer affecting lineage core and shell genes in uncultured planktonic thaumarchaeota and euryarchaeota.</title>
        <authorList>
            <person name="Deschamps P."/>
            <person name="Zivanovic Y."/>
            <person name="Moreira D."/>
            <person name="Rodriguez-Valera F."/>
            <person name="Lopez-Garcia P."/>
        </authorList>
    </citation>
    <scope>NUCLEOTIDE SEQUENCE</scope>
</reference>
<evidence type="ECO:0000313" key="10">
    <source>
        <dbReference type="EMBL" id="AIF07543.1"/>
    </source>
</evidence>
<evidence type="ECO:0000256" key="8">
    <source>
        <dbReference type="SAM" id="MobiDB-lite"/>
    </source>
</evidence>